<feature type="compositionally biased region" description="Polar residues" evidence="1">
    <location>
        <begin position="51"/>
        <end position="68"/>
    </location>
</feature>
<keyword evidence="3" id="KW-1185">Reference proteome</keyword>
<evidence type="ECO:0000313" key="2">
    <source>
        <dbReference type="EMBL" id="SMN19034.1"/>
    </source>
</evidence>
<dbReference type="Proteomes" id="UP000196158">
    <property type="component" value="Unassembled WGS sequence"/>
</dbReference>
<feature type="region of interest" description="Disordered" evidence="1">
    <location>
        <begin position="35"/>
        <end position="96"/>
    </location>
</feature>
<name>A0A1X7R0K8_9SACH</name>
<organism evidence="2 3">
    <name type="scientific">Maudiozyma saulgeensis</name>
    <dbReference type="NCBI Taxonomy" id="1789683"/>
    <lineage>
        <taxon>Eukaryota</taxon>
        <taxon>Fungi</taxon>
        <taxon>Dikarya</taxon>
        <taxon>Ascomycota</taxon>
        <taxon>Saccharomycotina</taxon>
        <taxon>Saccharomycetes</taxon>
        <taxon>Saccharomycetales</taxon>
        <taxon>Saccharomycetaceae</taxon>
        <taxon>Maudiozyma</taxon>
    </lineage>
</organism>
<sequence>MSENSKSFQNCTEADVPGYNDCPTFLFQVSNKKSSSSTSLASSNTTLSSTGNVITSKVRDTSGNTKSAISPPPLISKRKVSNQIDPNKNNDEDKANIMTKDELLSKIDELLSKESKLSEKEFTFYKNKVDNNIERSLDNVSTVNTLSQFVNIIENDKVSAKKLLTQWMVSDTSIGTWCPAFIKIIDNTV</sequence>
<accession>A0A1X7R0K8</accession>
<dbReference type="OrthoDB" id="4090463at2759"/>
<dbReference type="AlphaFoldDB" id="A0A1X7R0K8"/>
<feature type="compositionally biased region" description="Low complexity" evidence="1">
    <location>
        <begin position="35"/>
        <end position="50"/>
    </location>
</feature>
<dbReference type="EMBL" id="FXLY01000003">
    <property type="protein sequence ID" value="SMN19034.1"/>
    <property type="molecule type" value="Genomic_DNA"/>
</dbReference>
<protein>
    <submittedName>
        <fullName evidence="2">Uncharacterized protein</fullName>
    </submittedName>
</protein>
<evidence type="ECO:0000313" key="3">
    <source>
        <dbReference type="Proteomes" id="UP000196158"/>
    </source>
</evidence>
<reference evidence="2 3" key="1">
    <citation type="submission" date="2017-04" db="EMBL/GenBank/DDBJ databases">
        <authorList>
            <person name="Afonso C.L."/>
            <person name="Miller P.J."/>
            <person name="Scott M.A."/>
            <person name="Spackman E."/>
            <person name="Goraichik I."/>
            <person name="Dimitrov K.M."/>
            <person name="Suarez D.L."/>
            <person name="Swayne D.E."/>
        </authorList>
    </citation>
    <scope>NUCLEOTIDE SEQUENCE [LARGE SCALE GENOMIC DNA]</scope>
</reference>
<proteinExistence type="predicted"/>
<gene>
    <name evidence="2" type="ORF">KASA_0P01716G</name>
</gene>
<evidence type="ECO:0000256" key="1">
    <source>
        <dbReference type="SAM" id="MobiDB-lite"/>
    </source>
</evidence>